<gene>
    <name evidence="1" type="ORF">CLV48_1132</name>
</gene>
<proteinExistence type="predicted"/>
<name>A0A2P8DW10_9BACT</name>
<dbReference type="Proteomes" id="UP000240708">
    <property type="component" value="Unassembled WGS sequence"/>
</dbReference>
<reference evidence="1 2" key="1">
    <citation type="submission" date="2018-03" db="EMBL/GenBank/DDBJ databases">
        <title>Genomic Encyclopedia of Archaeal and Bacterial Type Strains, Phase II (KMG-II): from individual species to whole genera.</title>
        <authorList>
            <person name="Goeker M."/>
        </authorList>
    </citation>
    <scope>NUCLEOTIDE SEQUENCE [LARGE SCALE GENOMIC DNA]</scope>
    <source>
        <strain evidence="1 2">DSM 28057</strain>
    </source>
</reference>
<evidence type="ECO:0000313" key="2">
    <source>
        <dbReference type="Proteomes" id="UP000240708"/>
    </source>
</evidence>
<sequence length="76" mass="8669">MAYPCHLDEGEVFFVGCRLKNVGVLKVRMDYKSIVSWIGIANPDQHSSCMCNEIWREACEFSRKPVAESAIFKKKA</sequence>
<accession>A0A2P8DW10</accession>
<evidence type="ECO:0000313" key="1">
    <source>
        <dbReference type="EMBL" id="PSL01409.1"/>
    </source>
</evidence>
<organism evidence="1 2">
    <name type="scientific">Cecembia rubra</name>
    <dbReference type="NCBI Taxonomy" id="1485585"/>
    <lineage>
        <taxon>Bacteria</taxon>
        <taxon>Pseudomonadati</taxon>
        <taxon>Bacteroidota</taxon>
        <taxon>Cytophagia</taxon>
        <taxon>Cytophagales</taxon>
        <taxon>Cyclobacteriaceae</taxon>
        <taxon>Cecembia</taxon>
    </lineage>
</organism>
<dbReference type="AlphaFoldDB" id="A0A2P8DW10"/>
<protein>
    <submittedName>
        <fullName evidence="1">Uncharacterized protein</fullName>
    </submittedName>
</protein>
<dbReference type="EMBL" id="PYGF01000013">
    <property type="protein sequence ID" value="PSL01409.1"/>
    <property type="molecule type" value="Genomic_DNA"/>
</dbReference>
<keyword evidence="2" id="KW-1185">Reference proteome</keyword>
<comment type="caution">
    <text evidence="1">The sequence shown here is derived from an EMBL/GenBank/DDBJ whole genome shotgun (WGS) entry which is preliminary data.</text>
</comment>